<evidence type="ECO:0000313" key="2">
    <source>
        <dbReference type="Proteomes" id="UP000406735"/>
    </source>
</evidence>
<proteinExistence type="predicted"/>
<name>A0A5P0V554_9BACT</name>
<dbReference type="EMBL" id="VZCY01000086">
    <property type="protein sequence ID" value="MQN10228.1"/>
    <property type="molecule type" value="Genomic_DNA"/>
</dbReference>
<sequence length="150" mass="17350">MRKREKENHEIVFGPNGQGHVYKPAPYHGCKAKKQKDKTRWVDDANFEFSIFNLADVHTGLPYPENIKVIDKRWMNDDGKGLYAILNQGKNLLGQTGERLAFFPIPPNAQDAWHGYPTNSQYIGDELVEHWYSINVISKGIYRKLLKHIL</sequence>
<dbReference type="RefSeq" id="WP_153080550.1">
    <property type="nucleotide sequence ID" value="NZ_VZAU01000115.1"/>
</dbReference>
<comment type="caution">
    <text evidence="1">The sequence shown here is derived from an EMBL/GenBank/DDBJ whole genome shotgun (WGS) entry which is preliminary data.</text>
</comment>
<evidence type="ECO:0000313" key="1">
    <source>
        <dbReference type="EMBL" id="MQN10228.1"/>
    </source>
</evidence>
<reference evidence="1 2" key="1">
    <citation type="submission" date="2019-09" db="EMBL/GenBank/DDBJ databases">
        <title>Distinct polysaccharide growth profiles of human intestinal Prevotella copri isolates.</title>
        <authorList>
            <person name="Fehlner-Peach H."/>
            <person name="Magnabosco C."/>
            <person name="Raghavan V."/>
            <person name="Scher J.U."/>
            <person name="Tett A."/>
            <person name="Cox L.M."/>
            <person name="Gottsegen C."/>
            <person name="Watters A."/>
            <person name="Wiltshire- Gordon J.D."/>
            <person name="Segata N."/>
            <person name="Bonneau R."/>
            <person name="Littman D.R."/>
        </authorList>
    </citation>
    <scope>NUCLEOTIDE SEQUENCE [LARGE SCALE GENOMIC DNA]</scope>
    <source>
        <strain evidence="2">iK21513</strain>
    </source>
</reference>
<organism evidence="1 2">
    <name type="scientific">Segatella copri</name>
    <dbReference type="NCBI Taxonomy" id="165179"/>
    <lineage>
        <taxon>Bacteria</taxon>
        <taxon>Pseudomonadati</taxon>
        <taxon>Bacteroidota</taxon>
        <taxon>Bacteroidia</taxon>
        <taxon>Bacteroidales</taxon>
        <taxon>Prevotellaceae</taxon>
        <taxon>Segatella</taxon>
    </lineage>
</organism>
<dbReference type="Proteomes" id="UP000406735">
    <property type="component" value="Unassembled WGS sequence"/>
</dbReference>
<dbReference type="AlphaFoldDB" id="A0A5P0V554"/>
<accession>A0A5P0V554</accession>
<protein>
    <submittedName>
        <fullName evidence="1">Uncharacterized protein</fullName>
    </submittedName>
</protein>
<gene>
    <name evidence="1" type="ORF">F7D97_09925</name>
</gene>